<dbReference type="EMBL" id="CAJVQB010088785">
    <property type="protein sequence ID" value="CAG8847688.1"/>
    <property type="molecule type" value="Genomic_DNA"/>
</dbReference>
<sequence length="57" mass="6957">MRNSLLYNRFDDLWNKLLAKFPDAALYLNRVLYSEKQHWALCYIFRVFTTECSQHNV</sequence>
<evidence type="ECO:0000313" key="1">
    <source>
        <dbReference type="EMBL" id="CAG8847688.1"/>
    </source>
</evidence>
<accession>A0ABN7X4Q3</accession>
<keyword evidence="2" id="KW-1185">Reference proteome</keyword>
<reference evidence="1 2" key="1">
    <citation type="submission" date="2021-06" db="EMBL/GenBank/DDBJ databases">
        <authorList>
            <person name="Kallberg Y."/>
            <person name="Tangrot J."/>
            <person name="Rosling A."/>
        </authorList>
    </citation>
    <scope>NUCLEOTIDE SEQUENCE [LARGE SCALE GENOMIC DNA]</scope>
    <source>
        <strain evidence="1 2">120-4 pot B 10/14</strain>
    </source>
</reference>
<gene>
    <name evidence="1" type="ORF">GMARGA_LOCUS38801</name>
</gene>
<feature type="non-terminal residue" evidence="1">
    <location>
        <position position="57"/>
    </location>
</feature>
<evidence type="ECO:0000313" key="2">
    <source>
        <dbReference type="Proteomes" id="UP000789901"/>
    </source>
</evidence>
<proteinExistence type="predicted"/>
<organism evidence="1 2">
    <name type="scientific">Gigaspora margarita</name>
    <dbReference type="NCBI Taxonomy" id="4874"/>
    <lineage>
        <taxon>Eukaryota</taxon>
        <taxon>Fungi</taxon>
        <taxon>Fungi incertae sedis</taxon>
        <taxon>Mucoromycota</taxon>
        <taxon>Glomeromycotina</taxon>
        <taxon>Glomeromycetes</taxon>
        <taxon>Diversisporales</taxon>
        <taxon>Gigasporaceae</taxon>
        <taxon>Gigaspora</taxon>
    </lineage>
</organism>
<protein>
    <submittedName>
        <fullName evidence="1">7195_t:CDS:1</fullName>
    </submittedName>
</protein>
<name>A0ABN7X4Q3_GIGMA</name>
<dbReference type="Proteomes" id="UP000789901">
    <property type="component" value="Unassembled WGS sequence"/>
</dbReference>
<comment type="caution">
    <text evidence="1">The sequence shown here is derived from an EMBL/GenBank/DDBJ whole genome shotgun (WGS) entry which is preliminary data.</text>
</comment>